<proteinExistence type="predicted"/>
<reference evidence="2 5" key="1">
    <citation type="submission" date="2021-11" db="EMBL/GenBank/DDBJ databases">
        <title>Draft genome sequence of Capnocytophaga sp. strain KC07075 isolated from cat oral cavity.</title>
        <authorList>
            <person name="Suzuki M."/>
            <person name="Imaoka K."/>
            <person name="Kimura M."/>
            <person name="Morikawa S."/>
            <person name="Maeda K."/>
        </authorList>
    </citation>
    <scope>NUCLEOTIDE SEQUENCE</scope>
    <source>
        <strain evidence="2">KC07075</strain>
        <strain evidence="3 5">KC07079</strain>
    </source>
</reference>
<gene>
    <name evidence="2" type="ORF">RCZ15_15170</name>
    <name evidence="3" type="ORF">RCZ16_15400</name>
</gene>
<organism evidence="2 4">
    <name type="scientific">Capnocytophaga catalasegens</name>
    <dbReference type="NCBI Taxonomy" id="1004260"/>
    <lineage>
        <taxon>Bacteria</taxon>
        <taxon>Pseudomonadati</taxon>
        <taxon>Bacteroidota</taxon>
        <taxon>Flavobacteriia</taxon>
        <taxon>Flavobacteriales</taxon>
        <taxon>Flavobacteriaceae</taxon>
        <taxon>Capnocytophaga</taxon>
    </lineage>
</organism>
<evidence type="ECO:0000256" key="1">
    <source>
        <dbReference type="SAM" id="Phobius"/>
    </source>
</evidence>
<evidence type="ECO:0000313" key="2">
    <source>
        <dbReference type="EMBL" id="GJM50544.1"/>
    </source>
</evidence>
<evidence type="ECO:0000313" key="4">
    <source>
        <dbReference type="Proteomes" id="UP001207736"/>
    </source>
</evidence>
<keyword evidence="1" id="KW-0812">Transmembrane</keyword>
<dbReference type="Proteomes" id="UP001208692">
    <property type="component" value="Unassembled WGS sequence"/>
</dbReference>
<feature type="transmembrane region" description="Helical" evidence="1">
    <location>
        <begin position="7"/>
        <end position="26"/>
    </location>
</feature>
<dbReference type="EMBL" id="BQKB01000029">
    <property type="protein sequence ID" value="GJM53223.1"/>
    <property type="molecule type" value="Genomic_DNA"/>
</dbReference>
<dbReference type="Proteomes" id="UP001207736">
    <property type="component" value="Unassembled WGS sequence"/>
</dbReference>
<dbReference type="EMBL" id="BQKA01000029">
    <property type="protein sequence ID" value="GJM50544.1"/>
    <property type="molecule type" value="Genomic_DNA"/>
</dbReference>
<protein>
    <recommendedName>
        <fullName evidence="6">Bacteriocin</fullName>
    </recommendedName>
</protein>
<name>A0AAV5AVI3_9FLAO</name>
<evidence type="ECO:0008006" key="6">
    <source>
        <dbReference type="Google" id="ProtNLM"/>
    </source>
</evidence>
<dbReference type="AlphaFoldDB" id="A0AAV5AVI3"/>
<evidence type="ECO:0000313" key="5">
    <source>
        <dbReference type="Proteomes" id="UP001208692"/>
    </source>
</evidence>
<keyword evidence="5" id="KW-1185">Reference proteome</keyword>
<comment type="caution">
    <text evidence="2">The sequence shown here is derived from an EMBL/GenBank/DDBJ whole genome shotgun (WGS) entry which is preliminary data.</text>
</comment>
<evidence type="ECO:0000313" key="3">
    <source>
        <dbReference type="EMBL" id="GJM53223.1"/>
    </source>
</evidence>
<keyword evidence="1" id="KW-0472">Membrane</keyword>
<accession>A0AAV5AVI3</accession>
<sequence>MNYLNKKAILGMLVTMIMSLGIMGGVNKTNKIDSNLQQVAVGCGYMASQSEGGGATGAWMAASGVATGFAVNVAYGAAVNTWNPAGWVGWGVAGISAL</sequence>
<keyword evidence="1" id="KW-1133">Transmembrane helix</keyword>